<accession>A0AAD9KGB7</accession>
<feature type="region of interest" description="Disordered" evidence="1">
    <location>
        <begin position="669"/>
        <end position="706"/>
    </location>
</feature>
<comment type="caution">
    <text evidence="3">The sequence shown here is derived from an EMBL/GenBank/DDBJ whole genome shotgun (WGS) entry which is preliminary data.</text>
</comment>
<sequence>MSVQAKCTIDILFTKDKVTQAIHMNIQAGSYLDATVPYILETDGYTTKFDIEAMYPKCWNDHQKWRLDLTACKSTVYLIFDHKYFFAVCFLLKQFELITLVNEYNWIDCFGSTPENEKSTSRHALLSIARTMKIVGRDGKELPQPFGSEQSQGKWRRTTEKSKGWVDCMEAPSVAITLNYMYHPMPLLEDNDSNPVESTSSHCPEEVVLNPPHLIPLRPLRPRKKQPSGVSIEEFDASKLEADVISVNVVIAPSVLCTYGSLVRNILHLKENYLGEDSTFTDYEAVDTTKENSVFEHINSIATKQDTFDPRAYRPFEVKVEVTLHEIQAHLVKNCKPDDPPCPWVYIEQLSVEVVKRYEETKVQVLVSPAYLLASDKVKRPVPHAHLQDGHMCLSGLQIRGHAMFSHEGLPIDSETLEYAWLVEITVGDLSGRVTAPQVSVGRVEDAENCLQRPAISEPLCQHKLYPIRLSTCNLHGQNNKAGITALVPHIKVKQFVLSLPTMHQYNGDTDLWLESGSVSLGPITVNSAMALERSELRHIQDVFLKCHDCHSRRLNFLWPQEGVATLVGKCGCVGGCTFFGNNRNGAKVFQPGVCDSQQGLNCVMYHQAESESGFGFGQSILHTGEFVFYTPSIPSSEDTLRACRHGDDIPDGDTARSSITLVEQESTRSLLRFSESPEGSSSSSRDDIVGINTNEELTEDPVSSQVVDRGIYRDKVKSSGLPTEHPLSGGLRESWDTGSVFYGDHSIPDTQSTSTPRAPNVVVNKDEILSSCSSPSRQGTLSHGSPATVRRHDSFSSMRSLTMSQRSSLASPILQRLSSETSIQKGSSPSVTGSEKYFSCTEDADMLSNRGNDSIGALSDYQGASPGNQSGSFWFSHDDDPNTRTVIMTSPDTDGDSSDESAGSFVSAASSSDVVRRKKGRKGAPQYVDADTIRDQATVSERHLVSEPDDITPLLSETPTQESTNVTDYVNLHNQISQPITRSPILISSYVSHMTQLKCTHWSALAPVPHLASNTSNPTDKRFLSSASTVVPPSGQNSALLIPQFVVVQPGFTSVTMTAKKETSFFSRMPSDSTDSDKDVTTEAGGEMGNDCDLSEIDGFMTTEDGISNTTAIVNLKGPIDVMISPLLLETLQR</sequence>
<name>A0AAD9KGB7_RIDPI</name>
<feature type="region of interest" description="Disordered" evidence="1">
    <location>
        <begin position="771"/>
        <end position="793"/>
    </location>
</feature>
<reference evidence="3" key="1">
    <citation type="journal article" date="2023" name="Mol. Biol. Evol.">
        <title>Third-Generation Sequencing Reveals the Adaptive Role of the Epigenome in Three Deep-Sea Polychaetes.</title>
        <authorList>
            <person name="Perez M."/>
            <person name="Aroh O."/>
            <person name="Sun Y."/>
            <person name="Lan Y."/>
            <person name="Juniper S.K."/>
            <person name="Young C.R."/>
            <person name="Angers B."/>
            <person name="Qian P.Y."/>
        </authorList>
    </citation>
    <scope>NUCLEOTIDE SEQUENCE</scope>
    <source>
        <strain evidence="3">R07B-5</strain>
    </source>
</reference>
<keyword evidence="4" id="KW-1185">Reference proteome</keyword>
<feature type="compositionally biased region" description="Low complexity" evidence="1">
    <location>
        <begin position="675"/>
        <end position="684"/>
    </location>
</feature>
<feature type="region of interest" description="Disordered" evidence="1">
    <location>
        <begin position="1068"/>
        <end position="1094"/>
    </location>
</feature>
<dbReference type="PANTHER" id="PTHR31640:SF1">
    <property type="entry name" value="BRIDGE-LIKE LIPID TRANSFER PROTEIN FAMILY MEMBER 1"/>
    <property type="match status" value="1"/>
</dbReference>
<feature type="compositionally biased region" description="Polar residues" evidence="1">
    <location>
        <begin position="771"/>
        <end position="786"/>
    </location>
</feature>
<feature type="domain" description="Bridge-like lipid transfer protein family member 1 N-terminal" evidence="2">
    <location>
        <begin position="148"/>
        <end position="440"/>
    </location>
</feature>
<feature type="compositionally biased region" description="Low complexity" evidence="1">
    <location>
        <begin position="902"/>
        <end position="914"/>
    </location>
</feature>
<evidence type="ECO:0000313" key="3">
    <source>
        <dbReference type="EMBL" id="KAK2171108.1"/>
    </source>
</evidence>
<dbReference type="GO" id="GO:0098793">
    <property type="term" value="C:presynapse"/>
    <property type="evidence" value="ECO:0007669"/>
    <property type="project" value="GOC"/>
</dbReference>
<dbReference type="Proteomes" id="UP001209878">
    <property type="component" value="Unassembled WGS sequence"/>
</dbReference>
<dbReference type="PANTHER" id="PTHR31640">
    <property type="entry name" value="TRANSMEMBRANE PROTEIN KIAA1109"/>
    <property type="match status" value="1"/>
</dbReference>
<dbReference type="GO" id="GO:0048488">
    <property type="term" value="P:synaptic vesicle endocytosis"/>
    <property type="evidence" value="ECO:0007669"/>
    <property type="project" value="TreeGrafter"/>
</dbReference>
<organism evidence="3 4">
    <name type="scientific">Ridgeia piscesae</name>
    <name type="common">Tubeworm</name>
    <dbReference type="NCBI Taxonomy" id="27915"/>
    <lineage>
        <taxon>Eukaryota</taxon>
        <taxon>Metazoa</taxon>
        <taxon>Spiralia</taxon>
        <taxon>Lophotrochozoa</taxon>
        <taxon>Annelida</taxon>
        <taxon>Polychaeta</taxon>
        <taxon>Sedentaria</taxon>
        <taxon>Canalipalpata</taxon>
        <taxon>Sabellida</taxon>
        <taxon>Siboglinidae</taxon>
        <taxon>Ridgeia</taxon>
    </lineage>
</organism>
<evidence type="ECO:0000256" key="1">
    <source>
        <dbReference type="SAM" id="MobiDB-lite"/>
    </source>
</evidence>
<feature type="compositionally biased region" description="Polar residues" evidence="1">
    <location>
        <begin position="692"/>
        <end position="706"/>
    </location>
</feature>
<proteinExistence type="predicted"/>
<dbReference type="AlphaFoldDB" id="A0AAD9KGB7"/>
<protein>
    <recommendedName>
        <fullName evidence="2">Bridge-like lipid transfer protein family member 1 N-terminal domain-containing protein</fullName>
    </recommendedName>
</protein>
<evidence type="ECO:0000313" key="4">
    <source>
        <dbReference type="Proteomes" id="UP001209878"/>
    </source>
</evidence>
<dbReference type="Pfam" id="PF20413">
    <property type="entry name" value="BLTP1_N"/>
    <property type="match status" value="1"/>
</dbReference>
<dbReference type="InterPro" id="IPR047104">
    <property type="entry name" value="BLTP1_N"/>
</dbReference>
<evidence type="ECO:0000259" key="2">
    <source>
        <dbReference type="Pfam" id="PF20413"/>
    </source>
</evidence>
<gene>
    <name evidence="3" type="ORF">NP493_1101g00006</name>
</gene>
<feature type="region of interest" description="Disordered" evidence="1">
    <location>
        <begin position="890"/>
        <end position="927"/>
    </location>
</feature>
<dbReference type="EMBL" id="JAODUO010001102">
    <property type="protein sequence ID" value="KAK2171108.1"/>
    <property type="molecule type" value="Genomic_DNA"/>
</dbReference>
<dbReference type="InterPro" id="IPR033616">
    <property type="entry name" value="BLTP1"/>
</dbReference>